<dbReference type="Pfam" id="PF13637">
    <property type="entry name" value="Ank_4"/>
    <property type="match status" value="1"/>
</dbReference>
<proteinExistence type="predicted"/>
<dbReference type="SMART" id="SM00248">
    <property type="entry name" value="ANK"/>
    <property type="match status" value="4"/>
</dbReference>
<keyword evidence="4" id="KW-0472">Membrane</keyword>
<dbReference type="GO" id="GO:0004842">
    <property type="term" value="F:ubiquitin-protein transferase activity"/>
    <property type="evidence" value="ECO:0007669"/>
    <property type="project" value="TreeGrafter"/>
</dbReference>
<keyword evidence="4" id="KW-1133">Transmembrane helix</keyword>
<dbReference type="PROSITE" id="PS50088">
    <property type="entry name" value="ANK_REPEAT"/>
    <property type="match status" value="2"/>
</dbReference>
<dbReference type="PANTHER" id="PTHR24171">
    <property type="entry name" value="ANKYRIN REPEAT DOMAIN-CONTAINING PROTEIN 39-RELATED"/>
    <property type="match status" value="1"/>
</dbReference>
<dbReference type="EMBL" id="OUNF01000406">
    <property type="protein sequence ID" value="SPP34483.1"/>
    <property type="molecule type" value="Genomic_DNA"/>
</dbReference>
<evidence type="ECO:0000313" key="5">
    <source>
        <dbReference type="EMBL" id="SPP34483.1"/>
    </source>
</evidence>
<evidence type="ECO:0000256" key="3">
    <source>
        <dbReference type="PROSITE-ProRule" id="PRU00023"/>
    </source>
</evidence>
<keyword evidence="4" id="KW-0812">Transmembrane</keyword>
<name>A0A3B0JBJ1_9RICK</name>
<evidence type="ECO:0000256" key="2">
    <source>
        <dbReference type="ARBA" id="ARBA00023043"/>
    </source>
</evidence>
<feature type="repeat" description="ANK" evidence="3">
    <location>
        <begin position="132"/>
        <end position="164"/>
    </location>
</feature>
<sequence length="302" mass="32852">MAKGYETLKKVLNVINDKQDFNKDNIIEKIQEELERQDQDLHKEWIDEKFDINHEFTSDHPKYLKFTLSRIAAEAGYANVLDALISSGSNIRDKSRKGWTSVLNLAAKHGHIGTVEALLKIEGIKVDERNEYGLTPLHNAVHKDHKEIVEVLLQAGANVDAQHLYGTPLHYAVSYCRKETVEILLGKGANVNAVNTHGMTPLDYAKGQNVEVLLKAGGRSFVKAFNKGIATAVETALLGAAIAVVLFATETIAIPIAVVAVIAIALAVGGATYMMLKPSTKVDGVAVLMDGRQEAASTSRVS</sequence>
<dbReference type="GO" id="GO:0085020">
    <property type="term" value="P:protein K6-linked ubiquitination"/>
    <property type="evidence" value="ECO:0007669"/>
    <property type="project" value="TreeGrafter"/>
</dbReference>
<dbReference type="InterPro" id="IPR036770">
    <property type="entry name" value="Ankyrin_rpt-contain_sf"/>
</dbReference>
<feature type="repeat" description="ANK" evidence="3">
    <location>
        <begin position="167"/>
        <end position="196"/>
    </location>
</feature>
<gene>
    <name evidence="5" type="ORF">WBAF_1519</name>
</gene>
<evidence type="ECO:0000256" key="4">
    <source>
        <dbReference type="SAM" id="Phobius"/>
    </source>
</evidence>
<dbReference type="PANTHER" id="PTHR24171:SF8">
    <property type="entry name" value="BRCA1-ASSOCIATED RING DOMAIN PROTEIN 1"/>
    <property type="match status" value="1"/>
</dbReference>
<dbReference type="PRINTS" id="PR01415">
    <property type="entry name" value="ANKYRIN"/>
</dbReference>
<accession>A0A3B0JBJ1</accession>
<keyword evidence="2 3" id="KW-0040">ANK repeat</keyword>
<dbReference type="Gene3D" id="1.25.40.20">
    <property type="entry name" value="Ankyrin repeat-containing domain"/>
    <property type="match status" value="1"/>
</dbReference>
<dbReference type="InterPro" id="IPR002110">
    <property type="entry name" value="Ankyrin_rpt"/>
</dbReference>
<dbReference type="AlphaFoldDB" id="A0A3B0JBJ1"/>
<organism evidence="5">
    <name type="scientific">Wolbachia endosymbiont of Aleurodicus floccissimus</name>
    <dbReference type="NCBI Taxonomy" id="2152762"/>
    <lineage>
        <taxon>Bacteria</taxon>
        <taxon>Pseudomonadati</taxon>
        <taxon>Pseudomonadota</taxon>
        <taxon>Alphaproteobacteria</taxon>
        <taxon>Rickettsiales</taxon>
        <taxon>Anaplasmataceae</taxon>
        <taxon>Wolbachieae</taxon>
        <taxon>Wolbachia</taxon>
    </lineage>
</organism>
<feature type="transmembrane region" description="Helical" evidence="4">
    <location>
        <begin position="254"/>
        <end position="276"/>
    </location>
</feature>
<dbReference type="PROSITE" id="PS50297">
    <property type="entry name" value="ANK_REP_REGION"/>
    <property type="match status" value="2"/>
</dbReference>
<protein>
    <submittedName>
        <fullName evidence="5">Uncharacterized protein</fullName>
    </submittedName>
</protein>
<dbReference type="SUPFAM" id="SSF48403">
    <property type="entry name" value="Ankyrin repeat"/>
    <property type="match status" value="1"/>
</dbReference>
<keyword evidence="1" id="KW-0677">Repeat</keyword>
<feature type="transmembrane region" description="Helical" evidence="4">
    <location>
        <begin position="229"/>
        <end position="248"/>
    </location>
</feature>
<reference evidence="5" key="1">
    <citation type="submission" date="2018-04" db="EMBL/GenBank/DDBJ databases">
        <authorList>
            <person name="Go L.Y."/>
            <person name="Mitchell J.A."/>
        </authorList>
    </citation>
    <scope>NUCLEOTIDE SEQUENCE</scope>
    <source>
        <strain evidence="5">WBAF</strain>
    </source>
</reference>
<dbReference type="Pfam" id="PF12796">
    <property type="entry name" value="Ank_2"/>
    <property type="match status" value="1"/>
</dbReference>
<evidence type="ECO:0000256" key="1">
    <source>
        <dbReference type="ARBA" id="ARBA00022737"/>
    </source>
</evidence>